<protein>
    <submittedName>
        <fullName evidence="1">Uncharacterized protein</fullName>
    </submittedName>
</protein>
<proteinExistence type="predicted"/>
<evidence type="ECO:0000313" key="1">
    <source>
        <dbReference type="EMBL" id="SDJ10586.1"/>
    </source>
</evidence>
<dbReference type="AlphaFoldDB" id="A0A1G8R0S8"/>
<evidence type="ECO:0000313" key="2">
    <source>
        <dbReference type="Proteomes" id="UP000198945"/>
    </source>
</evidence>
<gene>
    <name evidence="1" type="ORF">SAMN04515654_1284</name>
</gene>
<organism evidence="1 2">
    <name type="scientific">Halanaerobium congolense</name>
    <dbReference type="NCBI Taxonomy" id="54121"/>
    <lineage>
        <taxon>Bacteria</taxon>
        <taxon>Bacillati</taxon>
        <taxon>Bacillota</taxon>
        <taxon>Clostridia</taxon>
        <taxon>Halanaerobiales</taxon>
        <taxon>Halanaerobiaceae</taxon>
        <taxon>Halanaerobium</taxon>
    </lineage>
</organism>
<dbReference type="EMBL" id="FNEH01000028">
    <property type="protein sequence ID" value="SDJ10586.1"/>
    <property type="molecule type" value="Genomic_DNA"/>
</dbReference>
<dbReference type="Proteomes" id="UP000198945">
    <property type="component" value="Unassembled WGS sequence"/>
</dbReference>
<dbReference type="RefSeq" id="WP_089717279.1">
    <property type="nucleotide sequence ID" value="NZ_FNEH01000028.1"/>
</dbReference>
<sequence>MFNKKELIRNHKGEKITKNREWVKKYNPLLIDHFRTKFEEMTYYLADDGLRYYPKNDVMDIIVYRKVKLKHLRFLPEIEREIEKLKCEWAEDPAWNIENTEGFEPFKDELLNYKRFMTRYWENKQRKIEREKDQRANQLGLEGLYRMILNLQERNRILGNWIKEIQDKCEDDNENKEKD</sequence>
<reference evidence="1 2" key="1">
    <citation type="submission" date="2016-10" db="EMBL/GenBank/DDBJ databases">
        <authorList>
            <person name="de Groot N.N."/>
        </authorList>
    </citation>
    <scope>NUCLEOTIDE SEQUENCE [LARGE SCALE GENOMIC DNA]</scope>
    <source>
        <strain evidence="1 2">WG7</strain>
    </source>
</reference>
<accession>A0A1G8R0S8</accession>
<name>A0A1G8R0S8_9FIRM</name>